<evidence type="ECO:0000313" key="2">
    <source>
        <dbReference type="EMBL" id="KUO18351.1"/>
    </source>
</evidence>
<accession>A0A124IEH4</accession>
<feature type="region of interest" description="Disordered" evidence="1">
    <location>
        <begin position="1"/>
        <end position="33"/>
    </location>
</feature>
<organism evidence="2 3">
    <name type="scientific">Streptomyces dysideae</name>
    <dbReference type="NCBI Taxonomy" id="909626"/>
    <lineage>
        <taxon>Bacteria</taxon>
        <taxon>Bacillati</taxon>
        <taxon>Actinomycetota</taxon>
        <taxon>Actinomycetes</taxon>
        <taxon>Kitasatosporales</taxon>
        <taxon>Streptomycetaceae</taxon>
        <taxon>Streptomyces</taxon>
    </lineage>
</organism>
<evidence type="ECO:0000256" key="1">
    <source>
        <dbReference type="SAM" id="MobiDB-lite"/>
    </source>
</evidence>
<sequence>MDMFMSRPNRWPRDGENAVDQNTQHRSGCSAEHEFWQQDSPPLSFWERLVATSVFSFISAWNDFLFANSFIISDTSIRAAAAGLRTGRRGKGLM</sequence>
<protein>
    <submittedName>
        <fullName evidence="2">Uncharacterized protein</fullName>
    </submittedName>
</protein>
<dbReference type="Proteomes" id="UP000053260">
    <property type="component" value="Unassembled WGS sequence"/>
</dbReference>
<proteinExistence type="predicted"/>
<evidence type="ECO:0000313" key="3">
    <source>
        <dbReference type="Proteomes" id="UP000053260"/>
    </source>
</evidence>
<gene>
    <name evidence="2" type="ORF">AQJ91_25220</name>
</gene>
<keyword evidence="3" id="KW-1185">Reference proteome</keyword>
<dbReference type="STRING" id="909626.AQJ91_25220"/>
<dbReference type="AlphaFoldDB" id="A0A124IEH4"/>
<comment type="caution">
    <text evidence="2">The sequence shown here is derived from an EMBL/GenBank/DDBJ whole genome shotgun (WGS) entry which is preliminary data.</text>
</comment>
<reference evidence="2 3" key="1">
    <citation type="submission" date="2015-10" db="EMBL/GenBank/DDBJ databases">
        <title>Draft genome sequence of Streptomyces sp. RV15, isolated from a marine sponge.</title>
        <authorList>
            <person name="Ruckert C."/>
            <person name="Abdelmohsen U.R."/>
            <person name="Winkler A."/>
            <person name="Hentschel U."/>
            <person name="Kalinowski J."/>
            <person name="Kampfer P."/>
            <person name="Glaeser S."/>
        </authorList>
    </citation>
    <scope>NUCLEOTIDE SEQUENCE [LARGE SCALE GENOMIC DNA]</scope>
    <source>
        <strain evidence="2 3">RV15</strain>
    </source>
</reference>
<name>A0A124IEH4_9ACTN</name>
<dbReference type="EMBL" id="LMXB01000065">
    <property type="protein sequence ID" value="KUO18351.1"/>
    <property type="molecule type" value="Genomic_DNA"/>
</dbReference>